<comment type="similarity">
    <text evidence="2">Belongs to the DODA-type extradiol aromatic ring-opening dioxygenase family.</text>
</comment>
<evidence type="ECO:0000256" key="2">
    <source>
        <dbReference type="ARBA" id="ARBA00007581"/>
    </source>
</evidence>
<dbReference type="PIRSF" id="PIRSF006157">
    <property type="entry name" value="Doxgns_DODA"/>
    <property type="match status" value="1"/>
</dbReference>
<feature type="domain" description="Extradiol ring-cleavage dioxygenase class III enzyme subunit B" evidence="6">
    <location>
        <begin position="66"/>
        <end position="308"/>
    </location>
</feature>
<comment type="cofactor">
    <cofactor evidence="1">
        <name>Zn(2+)</name>
        <dbReference type="ChEBI" id="CHEBI:29105"/>
    </cofactor>
</comment>
<accession>A0A0C3QLE8</accession>
<dbReference type="GO" id="GO:0008198">
    <property type="term" value="F:ferrous iron binding"/>
    <property type="evidence" value="ECO:0007669"/>
    <property type="project" value="InterPro"/>
</dbReference>
<dbReference type="Pfam" id="PF02900">
    <property type="entry name" value="LigB"/>
    <property type="match status" value="1"/>
</dbReference>
<dbReference type="HOGENOM" id="CLU_046582_1_1_1"/>
<evidence type="ECO:0000256" key="4">
    <source>
        <dbReference type="ARBA" id="ARBA00022833"/>
    </source>
</evidence>
<keyword evidence="4" id="KW-0862">Zinc</keyword>
<sequence>MTTSAYPTTKDEWQKALSELPEVKEGDGKKIPAFFFAHGSPILIWPKSKPPRPGPFGEMIKYQGPESPLSDFLKDFGKVILDKYKPKAIVVFSAHWEESGDMLVTDYGEDNPLLYDYYGFDPEFYEVTFSSKGDSDVAKRVVDLLQKAGIRSRLTTAKESRGRDGRGFNGPGLDHGVFVPFKVMWGDKAPLPIVQVSIDESLRPEKEWALGKAVDALRSEGLLILSGGLTIHTFQDFTAWTEHTAAPEVVAFSKAILDACSQPKESRKAAMEALTRHPGFRRSHPREEHFVPIYVAAGAGEDGEAKVLNGNHGTATVAFGL</sequence>
<keyword evidence="8" id="KW-1185">Reference proteome</keyword>
<reference evidence="8" key="2">
    <citation type="submission" date="2015-01" db="EMBL/GenBank/DDBJ databases">
        <title>Evolutionary Origins and Diversification of the Mycorrhizal Mutualists.</title>
        <authorList>
            <consortium name="DOE Joint Genome Institute"/>
            <consortium name="Mycorrhizal Genomics Consortium"/>
            <person name="Kohler A."/>
            <person name="Kuo A."/>
            <person name="Nagy L.G."/>
            <person name="Floudas D."/>
            <person name="Copeland A."/>
            <person name="Barry K.W."/>
            <person name="Cichocki N."/>
            <person name="Veneault-Fourrey C."/>
            <person name="LaButti K."/>
            <person name="Lindquist E.A."/>
            <person name="Lipzen A."/>
            <person name="Lundell T."/>
            <person name="Morin E."/>
            <person name="Murat C."/>
            <person name="Riley R."/>
            <person name="Ohm R."/>
            <person name="Sun H."/>
            <person name="Tunlid A."/>
            <person name="Henrissat B."/>
            <person name="Grigoriev I.V."/>
            <person name="Hibbett D.S."/>
            <person name="Martin F."/>
        </authorList>
    </citation>
    <scope>NUCLEOTIDE SEQUENCE [LARGE SCALE GENOMIC DNA]</scope>
    <source>
        <strain evidence="8">MUT 4182</strain>
    </source>
</reference>
<dbReference type="Gene3D" id="3.40.830.10">
    <property type="entry name" value="LigB-like"/>
    <property type="match status" value="1"/>
</dbReference>
<dbReference type="EMBL" id="KN822947">
    <property type="protein sequence ID" value="KIO33565.1"/>
    <property type="molecule type" value="Genomic_DNA"/>
</dbReference>
<dbReference type="CDD" id="cd07363">
    <property type="entry name" value="45_DOPA_Dioxygenase"/>
    <property type="match status" value="1"/>
</dbReference>
<gene>
    <name evidence="7" type="ORF">M407DRAFT_240973</name>
</gene>
<keyword evidence="5" id="KW-0560">Oxidoreductase</keyword>
<organism evidence="7 8">
    <name type="scientific">Tulasnella calospora MUT 4182</name>
    <dbReference type="NCBI Taxonomy" id="1051891"/>
    <lineage>
        <taxon>Eukaryota</taxon>
        <taxon>Fungi</taxon>
        <taxon>Dikarya</taxon>
        <taxon>Basidiomycota</taxon>
        <taxon>Agaricomycotina</taxon>
        <taxon>Agaricomycetes</taxon>
        <taxon>Cantharellales</taxon>
        <taxon>Tulasnellaceae</taxon>
        <taxon>Tulasnella</taxon>
    </lineage>
</organism>
<evidence type="ECO:0000313" key="7">
    <source>
        <dbReference type="EMBL" id="KIO33565.1"/>
    </source>
</evidence>
<evidence type="ECO:0000313" key="8">
    <source>
        <dbReference type="Proteomes" id="UP000054248"/>
    </source>
</evidence>
<dbReference type="AlphaFoldDB" id="A0A0C3QLE8"/>
<dbReference type="Proteomes" id="UP000054248">
    <property type="component" value="Unassembled WGS sequence"/>
</dbReference>
<keyword evidence="3" id="KW-0479">Metal-binding</keyword>
<proteinExistence type="inferred from homology"/>
<dbReference type="STRING" id="1051891.A0A0C3QLE8"/>
<dbReference type="PANTHER" id="PTHR30096:SF0">
    <property type="entry name" value="4,5-DOPA DIOXYGENASE EXTRADIOL-LIKE PROTEIN"/>
    <property type="match status" value="1"/>
</dbReference>
<dbReference type="SUPFAM" id="SSF53213">
    <property type="entry name" value="LigB-like"/>
    <property type="match status" value="1"/>
</dbReference>
<reference evidence="7 8" key="1">
    <citation type="submission" date="2014-04" db="EMBL/GenBank/DDBJ databases">
        <authorList>
            <consortium name="DOE Joint Genome Institute"/>
            <person name="Kuo A."/>
            <person name="Girlanda M."/>
            <person name="Perotto S."/>
            <person name="Kohler A."/>
            <person name="Nagy L.G."/>
            <person name="Floudas D."/>
            <person name="Copeland A."/>
            <person name="Barry K.W."/>
            <person name="Cichocki N."/>
            <person name="Veneault-Fourrey C."/>
            <person name="LaButti K."/>
            <person name="Lindquist E.A."/>
            <person name="Lipzen A."/>
            <person name="Lundell T."/>
            <person name="Morin E."/>
            <person name="Murat C."/>
            <person name="Sun H."/>
            <person name="Tunlid A."/>
            <person name="Henrissat B."/>
            <person name="Grigoriev I.V."/>
            <person name="Hibbett D.S."/>
            <person name="Martin F."/>
            <person name="Nordberg H.P."/>
            <person name="Cantor M.N."/>
            <person name="Hua S.X."/>
        </authorList>
    </citation>
    <scope>NUCLEOTIDE SEQUENCE [LARGE SCALE GENOMIC DNA]</scope>
    <source>
        <strain evidence="7 8">MUT 4182</strain>
    </source>
</reference>
<evidence type="ECO:0000256" key="3">
    <source>
        <dbReference type="ARBA" id="ARBA00022723"/>
    </source>
</evidence>
<dbReference type="GO" id="GO:0016702">
    <property type="term" value="F:oxidoreductase activity, acting on single donors with incorporation of molecular oxygen, incorporation of two atoms of oxygen"/>
    <property type="evidence" value="ECO:0007669"/>
    <property type="project" value="UniProtKB-ARBA"/>
</dbReference>
<evidence type="ECO:0000256" key="5">
    <source>
        <dbReference type="ARBA" id="ARBA00023002"/>
    </source>
</evidence>
<name>A0A0C3QLE8_9AGAM</name>
<dbReference type="PANTHER" id="PTHR30096">
    <property type="entry name" value="4,5-DOPA DIOXYGENASE EXTRADIOL-LIKE PROTEIN"/>
    <property type="match status" value="1"/>
</dbReference>
<dbReference type="InterPro" id="IPR004183">
    <property type="entry name" value="Xdiol_dOase_suB"/>
</dbReference>
<dbReference type="GO" id="GO:0008270">
    <property type="term" value="F:zinc ion binding"/>
    <property type="evidence" value="ECO:0007669"/>
    <property type="project" value="InterPro"/>
</dbReference>
<dbReference type="OrthoDB" id="7396853at2759"/>
<evidence type="ECO:0000256" key="1">
    <source>
        <dbReference type="ARBA" id="ARBA00001947"/>
    </source>
</evidence>
<protein>
    <recommendedName>
        <fullName evidence="6">Extradiol ring-cleavage dioxygenase class III enzyme subunit B domain-containing protein</fullName>
    </recommendedName>
</protein>
<dbReference type="InterPro" id="IPR014436">
    <property type="entry name" value="Extradiol_dOase_DODA"/>
</dbReference>
<evidence type="ECO:0000259" key="6">
    <source>
        <dbReference type="Pfam" id="PF02900"/>
    </source>
</evidence>